<dbReference type="PANTHER" id="PTHR13710:SF152">
    <property type="entry name" value="ATP-DEPENDENT DNA HELICASE Q5"/>
    <property type="match status" value="1"/>
</dbReference>
<keyword evidence="6" id="KW-0238">DNA-binding</keyword>
<dbReference type="PROSITE" id="PS51194">
    <property type="entry name" value="HELICASE_CTER"/>
    <property type="match status" value="1"/>
</dbReference>
<evidence type="ECO:0000256" key="11">
    <source>
        <dbReference type="SAM" id="MobiDB-lite"/>
    </source>
</evidence>
<sequence length="793" mass="89255">MSVGTKVSAEEACLRVLKDVFGHSDYKGKQKEIVEAAYEGSDVLVVAPTGMGKSLCFQVPAVATQRGVSVVISPLLALMQNQLESLQQKHVEVAALNSQVTHQEKQQICVDLQDYDTRIKLLYVTPEKMSKQDFIKVLDVVYENNNLARLVVDEAHCISEWGHNFRAEYRLLGKFRERYPNIPIMALTATATSAVQRDIIQSLRLNKSNLFTALHPFNRANLFYEVRYLSNPEPLNQMNEIFDYITTLYRRRGKASSGVIYCRLRKTCDELSKYLRSKGLNSKPYHRGLPSSILDSTLKSWIHGVAGEGGTVDVVVATIAFGLGIDKGDVRYIIHFDMPKSFEGYYQETGRAGRDGQPSKCILYYSREDAIRVKRYVHSDPDKQRDNHDDEPTPTQRASGSLDSLIQFAESPTMCRHVAICHFFGEIIDDSDQEVLRSYCNQMCDVCKYPEKTNMRIKKLTSKDLAASNVPFARTTSYSNGVPLPRNVPLESNSNENQWPVRSRNSFGGQKRGNEAVTENGGGSAVDKPVTMKKPKIFGPTLVTRPFGSAAGLSKPFRPPTYTPRASSAGTSASAGTLNPQQLPASRQERRTQLPSFKDLPSQSAPNIASMSRSIQQEEFDHEEHEHPDMDENEPTTNDRESSPIDVPHVDMSWEPEHSAKAIYNVRFKMFKSLRGTLHKTLTPTFGSEPIWQKISSRMLDDVERARIIFQTSKAIESNALLLSSTLQGYLDRIESRKEDIKALSKLEMWDSDDGKEDFEESQEIVQILRVSVVELFGEKDVRPSGKGKKRGW</sequence>
<comment type="catalytic activity">
    <reaction evidence="9 10">
        <text>Couples ATP hydrolysis with the unwinding of duplex DNA by translocating in the 3'-5' direction.</text>
        <dbReference type="EC" id="5.6.2.4"/>
    </reaction>
</comment>
<dbReference type="InterPro" id="IPR004589">
    <property type="entry name" value="DNA_helicase_ATP-dep_RecQ"/>
</dbReference>
<evidence type="ECO:0000256" key="6">
    <source>
        <dbReference type="ARBA" id="ARBA00023125"/>
    </source>
</evidence>
<gene>
    <name evidence="14" type="ORF">CPB83DRAFT_796202</name>
</gene>
<keyword evidence="2 10" id="KW-0547">Nucleotide-binding</keyword>
<dbReference type="PROSITE" id="PS00690">
    <property type="entry name" value="DEAH_ATP_HELICASE"/>
    <property type="match status" value="1"/>
</dbReference>
<feature type="region of interest" description="Disordered" evidence="11">
    <location>
        <begin position="377"/>
        <end position="400"/>
    </location>
</feature>
<evidence type="ECO:0000259" key="13">
    <source>
        <dbReference type="PROSITE" id="PS51194"/>
    </source>
</evidence>
<dbReference type="InterPro" id="IPR002464">
    <property type="entry name" value="DNA/RNA_helicase_DEAH_CS"/>
</dbReference>
<organism evidence="14 15">
    <name type="scientific">Crepidotus variabilis</name>
    <dbReference type="NCBI Taxonomy" id="179855"/>
    <lineage>
        <taxon>Eukaryota</taxon>
        <taxon>Fungi</taxon>
        <taxon>Dikarya</taxon>
        <taxon>Basidiomycota</taxon>
        <taxon>Agaricomycotina</taxon>
        <taxon>Agaricomycetes</taxon>
        <taxon>Agaricomycetidae</taxon>
        <taxon>Agaricales</taxon>
        <taxon>Agaricineae</taxon>
        <taxon>Crepidotaceae</taxon>
        <taxon>Crepidotus</taxon>
    </lineage>
</organism>
<dbReference type="Pfam" id="PF00270">
    <property type="entry name" value="DEAD"/>
    <property type="match status" value="1"/>
</dbReference>
<keyword evidence="7" id="KW-0413">Isomerase</keyword>
<name>A0A9P6EAI9_9AGAR</name>
<evidence type="ECO:0000256" key="7">
    <source>
        <dbReference type="ARBA" id="ARBA00023235"/>
    </source>
</evidence>
<accession>A0A9P6EAI9</accession>
<keyword evidence="15" id="KW-1185">Reference proteome</keyword>
<dbReference type="GO" id="GO:0005634">
    <property type="term" value="C:nucleus"/>
    <property type="evidence" value="ECO:0007669"/>
    <property type="project" value="UniProtKB-SubCell"/>
</dbReference>
<evidence type="ECO:0000256" key="2">
    <source>
        <dbReference type="ARBA" id="ARBA00022741"/>
    </source>
</evidence>
<reference evidence="14" key="1">
    <citation type="submission" date="2020-11" db="EMBL/GenBank/DDBJ databases">
        <authorList>
            <consortium name="DOE Joint Genome Institute"/>
            <person name="Ahrendt S."/>
            <person name="Riley R."/>
            <person name="Andreopoulos W."/>
            <person name="Labutti K."/>
            <person name="Pangilinan J."/>
            <person name="Ruiz-Duenas F.J."/>
            <person name="Barrasa J.M."/>
            <person name="Sanchez-Garcia M."/>
            <person name="Camarero S."/>
            <person name="Miyauchi S."/>
            <person name="Serrano A."/>
            <person name="Linde D."/>
            <person name="Babiker R."/>
            <person name="Drula E."/>
            <person name="Ayuso-Fernandez I."/>
            <person name="Pacheco R."/>
            <person name="Padilla G."/>
            <person name="Ferreira P."/>
            <person name="Barriuso J."/>
            <person name="Kellner H."/>
            <person name="Castanera R."/>
            <person name="Alfaro M."/>
            <person name="Ramirez L."/>
            <person name="Pisabarro A.G."/>
            <person name="Kuo A."/>
            <person name="Tritt A."/>
            <person name="Lipzen A."/>
            <person name="He G."/>
            <person name="Yan M."/>
            <person name="Ng V."/>
            <person name="Cullen D."/>
            <person name="Martin F."/>
            <person name="Rosso M.-N."/>
            <person name="Henrissat B."/>
            <person name="Hibbett D."/>
            <person name="Martinez A.T."/>
            <person name="Grigoriev I.V."/>
        </authorList>
    </citation>
    <scope>NUCLEOTIDE SEQUENCE</scope>
    <source>
        <strain evidence="14">CBS 506.95</strain>
    </source>
</reference>
<dbReference type="InterPro" id="IPR032284">
    <property type="entry name" value="RecQ_Zn-bd"/>
</dbReference>
<dbReference type="GO" id="GO:0005524">
    <property type="term" value="F:ATP binding"/>
    <property type="evidence" value="ECO:0007669"/>
    <property type="project" value="UniProtKB-KW"/>
</dbReference>
<dbReference type="PANTHER" id="PTHR13710">
    <property type="entry name" value="DNA HELICASE RECQ FAMILY MEMBER"/>
    <property type="match status" value="1"/>
</dbReference>
<dbReference type="GO" id="GO:0003677">
    <property type="term" value="F:DNA binding"/>
    <property type="evidence" value="ECO:0007669"/>
    <property type="project" value="UniProtKB-KW"/>
</dbReference>
<evidence type="ECO:0000256" key="8">
    <source>
        <dbReference type="ARBA" id="ARBA00023242"/>
    </source>
</evidence>
<dbReference type="CDD" id="cd17920">
    <property type="entry name" value="DEXHc_RecQ"/>
    <property type="match status" value="1"/>
</dbReference>
<dbReference type="EC" id="5.6.2.4" evidence="10"/>
<feature type="compositionally biased region" description="Polar residues" evidence="11">
    <location>
        <begin position="490"/>
        <end position="508"/>
    </location>
</feature>
<keyword evidence="5 10" id="KW-0067">ATP-binding</keyword>
<comment type="caution">
    <text evidence="14">The sequence shown here is derived from an EMBL/GenBank/DDBJ whole genome shotgun (WGS) entry which is preliminary data.</text>
</comment>
<dbReference type="SUPFAM" id="SSF52540">
    <property type="entry name" value="P-loop containing nucleoside triphosphate hydrolases"/>
    <property type="match status" value="1"/>
</dbReference>
<keyword evidence="3 10" id="KW-0378">Hydrolase</keyword>
<protein>
    <recommendedName>
        <fullName evidence="10">ATP-dependent DNA helicase</fullName>
        <ecNumber evidence="10">5.6.2.4</ecNumber>
    </recommendedName>
</protein>
<dbReference type="PROSITE" id="PS51192">
    <property type="entry name" value="HELICASE_ATP_BIND_1"/>
    <property type="match status" value="1"/>
</dbReference>
<feature type="region of interest" description="Disordered" evidence="11">
    <location>
        <begin position="479"/>
        <end position="532"/>
    </location>
</feature>
<keyword evidence="4 10" id="KW-0347">Helicase</keyword>
<dbReference type="OrthoDB" id="10261556at2759"/>
<dbReference type="InterPro" id="IPR014001">
    <property type="entry name" value="Helicase_ATP-bd"/>
</dbReference>
<dbReference type="Gene3D" id="3.40.50.300">
    <property type="entry name" value="P-loop containing nucleotide triphosphate hydrolases"/>
    <property type="match status" value="2"/>
</dbReference>
<dbReference type="GO" id="GO:0000724">
    <property type="term" value="P:double-strand break repair via homologous recombination"/>
    <property type="evidence" value="ECO:0007669"/>
    <property type="project" value="TreeGrafter"/>
</dbReference>
<evidence type="ECO:0000313" key="14">
    <source>
        <dbReference type="EMBL" id="KAF9525495.1"/>
    </source>
</evidence>
<keyword evidence="8 10" id="KW-0539">Nucleus</keyword>
<dbReference type="GO" id="GO:0009378">
    <property type="term" value="F:four-way junction helicase activity"/>
    <property type="evidence" value="ECO:0007669"/>
    <property type="project" value="TreeGrafter"/>
</dbReference>
<feature type="region of interest" description="Disordered" evidence="11">
    <location>
        <begin position="548"/>
        <end position="643"/>
    </location>
</feature>
<proteinExistence type="inferred from homology"/>
<dbReference type="GO" id="GO:0005737">
    <property type="term" value="C:cytoplasm"/>
    <property type="evidence" value="ECO:0007669"/>
    <property type="project" value="TreeGrafter"/>
</dbReference>
<feature type="domain" description="Helicase ATP-binding" evidence="12">
    <location>
        <begin position="34"/>
        <end position="209"/>
    </location>
</feature>
<dbReference type="EMBL" id="MU157883">
    <property type="protein sequence ID" value="KAF9525495.1"/>
    <property type="molecule type" value="Genomic_DNA"/>
</dbReference>
<comment type="subcellular location">
    <subcellularLocation>
        <location evidence="10">Nucleus</location>
    </subcellularLocation>
</comment>
<feature type="domain" description="Helicase C-terminal" evidence="13">
    <location>
        <begin position="240"/>
        <end position="401"/>
    </location>
</feature>
<evidence type="ECO:0000256" key="1">
    <source>
        <dbReference type="ARBA" id="ARBA00005446"/>
    </source>
</evidence>
<dbReference type="Pfam" id="PF00271">
    <property type="entry name" value="Helicase_C"/>
    <property type="match status" value="1"/>
</dbReference>
<feature type="compositionally biased region" description="Basic and acidic residues" evidence="11">
    <location>
        <begin position="377"/>
        <end position="391"/>
    </location>
</feature>
<evidence type="ECO:0000256" key="5">
    <source>
        <dbReference type="ARBA" id="ARBA00022840"/>
    </source>
</evidence>
<dbReference type="GO" id="GO:0043138">
    <property type="term" value="F:3'-5' DNA helicase activity"/>
    <property type="evidence" value="ECO:0007669"/>
    <property type="project" value="UniProtKB-EC"/>
</dbReference>
<evidence type="ECO:0000259" key="12">
    <source>
        <dbReference type="PROSITE" id="PS51192"/>
    </source>
</evidence>
<feature type="compositionally biased region" description="Polar residues" evidence="11">
    <location>
        <begin position="601"/>
        <end position="617"/>
    </location>
</feature>
<evidence type="ECO:0000256" key="3">
    <source>
        <dbReference type="ARBA" id="ARBA00022801"/>
    </source>
</evidence>
<evidence type="ECO:0000256" key="10">
    <source>
        <dbReference type="RuleBase" id="RU364117"/>
    </source>
</evidence>
<dbReference type="SMART" id="SM00487">
    <property type="entry name" value="DEXDc"/>
    <property type="match status" value="1"/>
</dbReference>
<dbReference type="NCBIfam" id="TIGR00614">
    <property type="entry name" value="recQ_fam"/>
    <property type="match status" value="1"/>
</dbReference>
<dbReference type="InterPro" id="IPR001650">
    <property type="entry name" value="Helicase_C-like"/>
</dbReference>
<evidence type="ECO:0000256" key="9">
    <source>
        <dbReference type="ARBA" id="ARBA00034617"/>
    </source>
</evidence>
<feature type="compositionally biased region" description="Low complexity" evidence="11">
    <location>
        <begin position="566"/>
        <end position="577"/>
    </location>
</feature>
<dbReference type="SMART" id="SM00490">
    <property type="entry name" value="HELICc"/>
    <property type="match status" value="1"/>
</dbReference>
<dbReference type="InterPro" id="IPR011545">
    <property type="entry name" value="DEAD/DEAH_box_helicase_dom"/>
</dbReference>
<dbReference type="GO" id="GO:0016787">
    <property type="term" value="F:hydrolase activity"/>
    <property type="evidence" value="ECO:0007669"/>
    <property type="project" value="UniProtKB-KW"/>
</dbReference>
<evidence type="ECO:0000256" key="4">
    <source>
        <dbReference type="ARBA" id="ARBA00022806"/>
    </source>
</evidence>
<dbReference type="Pfam" id="PF16124">
    <property type="entry name" value="RecQ_Zn_bind"/>
    <property type="match status" value="1"/>
</dbReference>
<comment type="similarity">
    <text evidence="1 10">Belongs to the helicase family. RecQ subfamily.</text>
</comment>
<comment type="catalytic activity">
    <reaction evidence="10">
        <text>ATP + H2O = ADP + phosphate + H(+)</text>
        <dbReference type="Rhea" id="RHEA:13065"/>
        <dbReference type="ChEBI" id="CHEBI:15377"/>
        <dbReference type="ChEBI" id="CHEBI:15378"/>
        <dbReference type="ChEBI" id="CHEBI:30616"/>
        <dbReference type="ChEBI" id="CHEBI:43474"/>
        <dbReference type="ChEBI" id="CHEBI:456216"/>
    </reaction>
</comment>
<dbReference type="Proteomes" id="UP000807306">
    <property type="component" value="Unassembled WGS sequence"/>
</dbReference>
<evidence type="ECO:0000313" key="15">
    <source>
        <dbReference type="Proteomes" id="UP000807306"/>
    </source>
</evidence>
<dbReference type="FunFam" id="3.40.50.300:FF:000296">
    <property type="entry name" value="ATP-dependent DNA helicase RecQ"/>
    <property type="match status" value="1"/>
</dbReference>
<dbReference type="AlphaFoldDB" id="A0A9P6EAI9"/>
<dbReference type="InterPro" id="IPR027417">
    <property type="entry name" value="P-loop_NTPase"/>
</dbReference>
<dbReference type="GO" id="GO:0005694">
    <property type="term" value="C:chromosome"/>
    <property type="evidence" value="ECO:0007669"/>
    <property type="project" value="TreeGrafter"/>
</dbReference>